<dbReference type="SUPFAM" id="SSF53850">
    <property type="entry name" value="Periplasmic binding protein-like II"/>
    <property type="match status" value="1"/>
</dbReference>
<name>A0A840P1N5_9ACTN</name>
<evidence type="ECO:0000313" key="1">
    <source>
        <dbReference type="EMBL" id="MBB5131380.1"/>
    </source>
</evidence>
<organism evidence="1 2">
    <name type="scientific">Thermocatellispora tengchongensis</name>
    <dbReference type="NCBI Taxonomy" id="1073253"/>
    <lineage>
        <taxon>Bacteria</taxon>
        <taxon>Bacillati</taxon>
        <taxon>Actinomycetota</taxon>
        <taxon>Actinomycetes</taxon>
        <taxon>Streptosporangiales</taxon>
        <taxon>Streptosporangiaceae</taxon>
        <taxon>Thermocatellispora</taxon>
    </lineage>
</organism>
<dbReference type="Proteomes" id="UP000578449">
    <property type="component" value="Unassembled WGS sequence"/>
</dbReference>
<dbReference type="PANTHER" id="PTHR43649">
    <property type="entry name" value="ARABINOSE-BINDING PROTEIN-RELATED"/>
    <property type="match status" value="1"/>
</dbReference>
<keyword evidence="1" id="KW-0762">Sugar transport</keyword>
<evidence type="ECO:0000313" key="2">
    <source>
        <dbReference type="Proteomes" id="UP000578449"/>
    </source>
</evidence>
<reference evidence="1 2" key="1">
    <citation type="submission" date="2020-08" db="EMBL/GenBank/DDBJ databases">
        <title>Genomic Encyclopedia of Type Strains, Phase IV (KMG-IV): sequencing the most valuable type-strain genomes for metagenomic binning, comparative biology and taxonomic classification.</title>
        <authorList>
            <person name="Goeker M."/>
        </authorList>
    </citation>
    <scope>NUCLEOTIDE SEQUENCE [LARGE SCALE GENOMIC DNA]</scope>
    <source>
        <strain evidence="1 2">DSM 45615</strain>
    </source>
</reference>
<dbReference type="InterPro" id="IPR050490">
    <property type="entry name" value="Bact_solute-bd_prot1"/>
</dbReference>
<comment type="caution">
    <text evidence="1">The sequence shown here is derived from an EMBL/GenBank/DDBJ whole genome shotgun (WGS) entry which is preliminary data.</text>
</comment>
<protein>
    <submittedName>
        <fullName evidence="1">Multiple sugar transport system substrate-binding protein</fullName>
    </submittedName>
</protein>
<keyword evidence="2" id="KW-1185">Reference proteome</keyword>
<dbReference type="InterPro" id="IPR006059">
    <property type="entry name" value="SBP"/>
</dbReference>
<accession>A0A840P1N5</accession>
<dbReference type="Gene3D" id="3.40.190.10">
    <property type="entry name" value="Periplasmic binding protein-like II"/>
    <property type="match status" value="1"/>
</dbReference>
<keyword evidence="1" id="KW-0813">Transport</keyword>
<dbReference type="RefSeq" id="WP_185048218.1">
    <property type="nucleotide sequence ID" value="NZ_BAABIX010000023.1"/>
</dbReference>
<dbReference type="Pfam" id="PF01547">
    <property type="entry name" value="SBP_bac_1"/>
    <property type="match status" value="1"/>
</dbReference>
<gene>
    <name evidence="1" type="ORF">HNP84_001086</name>
</gene>
<sequence length="426" mass="43802">MTLAVACAGVLLATACGTGGGSGTGGPGGLTVWFPGNSAPEIELVTKTLVPEFEKAHNVEVEITYVDWGQISPKLNAAFAAGTAPDVFGHGPAAAAGFVQTGRIDKLDERIAALPAEDREDLAAYLEGGKVAGVQYMIPLSGQGTLIAYREDLLTAAGLDPASPPRTWAEAYQAAQKLTVREDGAVSRAGLLLQSAKTQRVQTFLTLLGSEGGSLLTGDGRKPAWNGPEGTRALEYFARLYQGDTAVSNQLGADFANQPAAQNPLATGKAAMVMATSGQVIQIAKARPDLADKIGVMPPLEAATAKTFGGAGPGLFVNADSANKDLAWKFIEFMVSRPVSDRYAQAAGALPVRASAATGAYASEQPLLKPFVEAAPAYLGSPNVPAWVQVRDVLDKHIEQALAGKVPAAEALAAAAAEAGPLLAGE</sequence>
<dbReference type="PANTHER" id="PTHR43649:SF12">
    <property type="entry name" value="DIACETYLCHITOBIOSE BINDING PROTEIN DASA"/>
    <property type="match status" value="1"/>
</dbReference>
<dbReference type="EMBL" id="JACHGN010000002">
    <property type="protein sequence ID" value="MBB5131380.1"/>
    <property type="molecule type" value="Genomic_DNA"/>
</dbReference>
<dbReference type="AlphaFoldDB" id="A0A840P1N5"/>
<proteinExistence type="predicted"/>
<dbReference type="CDD" id="cd14748">
    <property type="entry name" value="PBP2_UgpB"/>
    <property type="match status" value="1"/>
</dbReference>